<comment type="caution">
    <text evidence="1">The sequence shown here is derived from an EMBL/GenBank/DDBJ whole genome shotgun (WGS) entry which is preliminary data.</text>
</comment>
<dbReference type="Proteomes" id="UP000290545">
    <property type="component" value="Unassembled WGS sequence"/>
</dbReference>
<evidence type="ECO:0000313" key="1">
    <source>
        <dbReference type="EMBL" id="RXK83990.1"/>
    </source>
</evidence>
<accession>A0A4Q1D604</accession>
<evidence type="ECO:0000313" key="2">
    <source>
        <dbReference type="Proteomes" id="UP000290545"/>
    </source>
</evidence>
<dbReference type="InterPro" id="IPR017853">
    <property type="entry name" value="GH"/>
</dbReference>
<dbReference type="SUPFAM" id="SSF51445">
    <property type="entry name" value="(Trans)glycosidases"/>
    <property type="match status" value="1"/>
</dbReference>
<gene>
    <name evidence="1" type="ORF">ESB13_16730</name>
</gene>
<dbReference type="Gene3D" id="3.20.20.80">
    <property type="entry name" value="Glycosidases"/>
    <property type="match status" value="1"/>
</dbReference>
<protein>
    <submittedName>
        <fullName evidence="1">Membrane or secreted protein</fullName>
    </submittedName>
</protein>
<name>A0A4Q1D604_9BACT</name>
<organism evidence="1 2">
    <name type="scientific">Filimonas effusa</name>
    <dbReference type="NCBI Taxonomy" id="2508721"/>
    <lineage>
        <taxon>Bacteria</taxon>
        <taxon>Pseudomonadati</taxon>
        <taxon>Bacteroidota</taxon>
        <taxon>Chitinophagia</taxon>
        <taxon>Chitinophagales</taxon>
        <taxon>Chitinophagaceae</taxon>
        <taxon>Filimonas</taxon>
    </lineage>
</organism>
<sequence>MFIGLHQTAFSQRNVKTAPGKPLVYVDKKGILRYTADNKEAAFFGVNYTVPFAHGYRAHKALGIDLKKAIDADVYHFARLGLDAFRVHVWDTEIADANGNLLLNEHLNLFDYLLAKLKERNIRIFITPIAFWGNGYPEKDENNGSFSYIYGKRGAVVNDTAIRAQENYLKQFFAHVNPYTGLSYTNDPDVIATEINNEPNHSGPLAGATSYVNRLAAAIRSAGWKKPVFYNISESPYYAAAIAAANIDGVSFQWYPTGLLANHALQNNVLPNVDNYAIPYDTIPAFKNKARMIYEFDAADVMQPIMYPAMARSFRTAGFQWATQFAYDPMYTAYCNTEYQTHYLNLAYTPAKAISLLIAGKAFHTLPLYKSYGAYPADTLFGATRISYHQQLSEWNTINEFYYTGNTATQPLNLPTLQHVAGTGSSPVVKYKGTGAYFLDKISEGVWRLELMPDVIALRDPFGKSSPSTELRRMEWNTQQVSVLLPDLGEGFSVSAASRESSTHPTVLQHTVALTPGTYILTANGKTFNGDKNTTVAGAVKLGEFAAPQPFSNSVFVNHTPFREAPAGQPLLLQATITSIPTSGLHHLPSIYIEGACKGGPWFNIRFQDQGNGIYTVTLPDSLLQPGRLDYRIVVHHDTNFIVFPGNYKGDPYAWDNLNNEYYHTNIAAPGATLSLIDVASDNDLFLVPSWPGLSFTSGATPAALAVCLKGNGTGADSVSAVSRVVAADIKARLSQHNNFSKVVIRARVVGAQSAVARVGLISSDAVSFAAHAKLAASFSDIELPLSSFQPAPALLLPRPYPGFMPWWFQAANAEAGGMAQQLSLQSLDRVEVSNYTGADNKTTSSPYTIEIESLWLKK</sequence>
<reference evidence="1 2" key="1">
    <citation type="submission" date="2019-01" db="EMBL/GenBank/DDBJ databases">
        <title>Filimonas sp. strain TTM-71.</title>
        <authorList>
            <person name="Chen W.-M."/>
        </authorList>
    </citation>
    <scope>NUCLEOTIDE SEQUENCE [LARGE SCALE GENOMIC DNA]</scope>
    <source>
        <strain evidence="1 2">TTM-71</strain>
    </source>
</reference>
<dbReference type="OrthoDB" id="9809937at2"/>
<dbReference type="EMBL" id="SDHZ01000002">
    <property type="protein sequence ID" value="RXK83990.1"/>
    <property type="molecule type" value="Genomic_DNA"/>
</dbReference>
<keyword evidence="2" id="KW-1185">Reference proteome</keyword>
<dbReference type="AlphaFoldDB" id="A0A4Q1D604"/>
<proteinExistence type="predicted"/>